<dbReference type="InterPro" id="IPR051611">
    <property type="entry name" value="ECF_transporter_component"/>
</dbReference>
<dbReference type="OrthoDB" id="6400at2"/>
<keyword evidence="4 7" id="KW-1133">Transmembrane helix</keyword>
<feature type="transmembrane region" description="Helical" evidence="7">
    <location>
        <begin position="126"/>
        <end position="150"/>
    </location>
</feature>
<keyword evidence="2" id="KW-1003">Cell membrane</keyword>
<keyword evidence="9" id="KW-1185">Reference proteome</keyword>
<accession>A0A2M9HQV7</accession>
<feature type="transmembrane region" description="Helical" evidence="7">
    <location>
        <begin position="254"/>
        <end position="273"/>
    </location>
</feature>
<comment type="subcellular location">
    <subcellularLocation>
        <location evidence="1">Membrane</location>
        <topology evidence="1">Multi-pass membrane protein</topology>
    </subcellularLocation>
</comment>
<evidence type="ECO:0000256" key="3">
    <source>
        <dbReference type="ARBA" id="ARBA00022692"/>
    </source>
</evidence>
<dbReference type="Proteomes" id="UP000228755">
    <property type="component" value="Unassembled WGS sequence"/>
</dbReference>
<keyword evidence="5 7" id="KW-0472">Membrane</keyword>
<gene>
    <name evidence="8" type="ORF">CUU80_03855</name>
</gene>
<dbReference type="PANTHER" id="PTHR34857">
    <property type="entry name" value="SLL0384 PROTEIN"/>
    <property type="match status" value="1"/>
</dbReference>
<dbReference type="AlphaFoldDB" id="A0A2M9HQV7"/>
<comment type="caution">
    <text evidence="8">The sequence shown here is derived from an EMBL/GenBank/DDBJ whole genome shotgun (WGS) entry which is preliminary data.</text>
</comment>
<proteinExistence type="predicted"/>
<evidence type="ECO:0000256" key="6">
    <source>
        <dbReference type="SAM" id="MobiDB-lite"/>
    </source>
</evidence>
<dbReference type="EMBL" id="PGLQ01000002">
    <property type="protein sequence ID" value="PJM79200.1"/>
    <property type="molecule type" value="Genomic_DNA"/>
</dbReference>
<feature type="region of interest" description="Disordered" evidence="6">
    <location>
        <begin position="1"/>
        <end position="21"/>
    </location>
</feature>
<feature type="transmembrane region" description="Helical" evidence="7">
    <location>
        <begin position="52"/>
        <end position="77"/>
    </location>
</feature>
<name>A0A2M9HQV7_9BIFI</name>
<dbReference type="InterPro" id="IPR003339">
    <property type="entry name" value="ABC/ECF_trnsptr_transmembrane"/>
</dbReference>
<evidence type="ECO:0000256" key="2">
    <source>
        <dbReference type="ARBA" id="ARBA00022475"/>
    </source>
</evidence>
<dbReference type="RefSeq" id="WP_100496058.1">
    <property type="nucleotide sequence ID" value="NZ_PGLQ01000002.1"/>
</dbReference>
<evidence type="ECO:0000313" key="9">
    <source>
        <dbReference type="Proteomes" id="UP000228755"/>
    </source>
</evidence>
<evidence type="ECO:0000256" key="1">
    <source>
        <dbReference type="ARBA" id="ARBA00004141"/>
    </source>
</evidence>
<reference evidence="8 9" key="1">
    <citation type="submission" date="2017-11" db="EMBL/GenBank/DDBJ databases">
        <title>Draft genome sequences of strains TRE 1, TRE D, TRE H and TRI 7, isolated from tamarins, belonging to four potential novel Bifidobacterium species.</title>
        <authorList>
            <person name="Mattarelli P."/>
            <person name="Modesto M."/>
            <person name="Bonetti A."/>
            <person name="Puglisi E."/>
            <person name="Morelli L."/>
        </authorList>
    </citation>
    <scope>NUCLEOTIDE SEQUENCE [LARGE SCALE GENOMIC DNA]</scope>
    <source>
        <strain evidence="9">TRED</strain>
    </source>
</reference>
<evidence type="ECO:0000256" key="7">
    <source>
        <dbReference type="SAM" id="Phobius"/>
    </source>
</evidence>
<evidence type="ECO:0000256" key="4">
    <source>
        <dbReference type="ARBA" id="ARBA00022989"/>
    </source>
</evidence>
<dbReference type="PANTHER" id="PTHR34857:SF2">
    <property type="entry name" value="SLL0384 PROTEIN"/>
    <property type="match status" value="1"/>
</dbReference>
<organism evidence="8 9">
    <name type="scientific">Bifidobacterium scaligerum</name>
    <dbReference type="NCBI Taxonomy" id="2052656"/>
    <lineage>
        <taxon>Bacteria</taxon>
        <taxon>Bacillati</taxon>
        <taxon>Actinomycetota</taxon>
        <taxon>Actinomycetes</taxon>
        <taxon>Bifidobacteriales</taxon>
        <taxon>Bifidobacteriaceae</taxon>
        <taxon>Bifidobacterium</taxon>
    </lineage>
</organism>
<dbReference type="Pfam" id="PF02361">
    <property type="entry name" value="CbiQ"/>
    <property type="match status" value="1"/>
</dbReference>
<keyword evidence="3 7" id="KW-0812">Transmembrane</keyword>
<sequence length="284" mass="30752">MSSASETQPTGLSIAVTPPEERHEQAKPASQSWFIAKLNPVSRFICPLMMSLPLFFTLDVVSGSIQFGVVLVLLWIGGINPLTVIRRTWPVWWGAFFGFITIMMYGRTGGTIYCSWGAVTISDGSLYIAAATFLRVAAIAVPSVIFMLGLDPTDLADGLVQILHLSPRFVYGGLAGIRMFTLLQEDWRALGLSRRSRGLGDGNAVVRIFSQAFGLLVLSIRRATKLATAMEARGFGGDAERSQARVSELHTIDWVSYVVSIIIPLTAVGIAVATGNWHSPLHGA</sequence>
<dbReference type="CDD" id="cd16914">
    <property type="entry name" value="EcfT"/>
    <property type="match status" value="1"/>
</dbReference>
<feature type="compositionally biased region" description="Polar residues" evidence="6">
    <location>
        <begin position="1"/>
        <end position="11"/>
    </location>
</feature>
<dbReference type="GO" id="GO:0005886">
    <property type="term" value="C:plasma membrane"/>
    <property type="evidence" value="ECO:0007669"/>
    <property type="project" value="UniProtKB-ARBA"/>
</dbReference>
<feature type="transmembrane region" description="Helical" evidence="7">
    <location>
        <begin position="89"/>
        <end position="106"/>
    </location>
</feature>
<evidence type="ECO:0000256" key="5">
    <source>
        <dbReference type="ARBA" id="ARBA00023136"/>
    </source>
</evidence>
<protein>
    <submittedName>
        <fullName evidence="8">Energy-coupling factor transporter transmembrane protein EcfT</fullName>
    </submittedName>
</protein>
<evidence type="ECO:0000313" key="8">
    <source>
        <dbReference type="EMBL" id="PJM79200.1"/>
    </source>
</evidence>